<proteinExistence type="predicted"/>
<dbReference type="AlphaFoldDB" id="A0A6A4H9K8"/>
<reference evidence="1" key="1">
    <citation type="journal article" date="2019" name="Environ. Microbiol.">
        <title>Fungal ecological strategies reflected in gene transcription - a case study of two litter decomposers.</title>
        <authorList>
            <person name="Barbi F."/>
            <person name="Kohler A."/>
            <person name="Barry K."/>
            <person name="Baskaran P."/>
            <person name="Daum C."/>
            <person name="Fauchery L."/>
            <person name="Ihrmark K."/>
            <person name="Kuo A."/>
            <person name="LaButti K."/>
            <person name="Lipzen A."/>
            <person name="Morin E."/>
            <person name="Grigoriev I.V."/>
            <person name="Henrissat B."/>
            <person name="Lindahl B."/>
            <person name="Martin F."/>
        </authorList>
    </citation>
    <scope>NUCLEOTIDE SEQUENCE</scope>
    <source>
        <strain evidence="1">JB14</strain>
    </source>
</reference>
<dbReference type="EMBL" id="ML769562">
    <property type="protein sequence ID" value="KAE9393855.1"/>
    <property type="molecule type" value="Genomic_DNA"/>
</dbReference>
<evidence type="ECO:0000313" key="2">
    <source>
        <dbReference type="Proteomes" id="UP000799118"/>
    </source>
</evidence>
<accession>A0A6A4H9K8</accession>
<dbReference type="Proteomes" id="UP000799118">
    <property type="component" value="Unassembled WGS sequence"/>
</dbReference>
<evidence type="ECO:0000313" key="1">
    <source>
        <dbReference type="EMBL" id="KAE9393855.1"/>
    </source>
</evidence>
<protein>
    <submittedName>
        <fullName evidence="1">Uncharacterized protein</fullName>
    </submittedName>
</protein>
<organism evidence="1 2">
    <name type="scientific">Gymnopus androsaceus JB14</name>
    <dbReference type="NCBI Taxonomy" id="1447944"/>
    <lineage>
        <taxon>Eukaryota</taxon>
        <taxon>Fungi</taxon>
        <taxon>Dikarya</taxon>
        <taxon>Basidiomycota</taxon>
        <taxon>Agaricomycotina</taxon>
        <taxon>Agaricomycetes</taxon>
        <taxon>Agaricomycetidae</taxon>
        <taxon>Agaricales</taxon>
        <taxon>Marasmiineae</taxon>
        <taxon>Omphalotaceae</taxon>
        <taxon>Gymnopus</taxon>
    </lineage>
</organism>
<sequence>MPVANSDLLAALYKTLSGNRDLVTDPLQLIISSTGLKIPCSRTFPHFLHLYKAAGHRLASPFTSLEPPPATYHYHNIIMSLNTDIEMIYSPPVDGNHMDIDSPVKTIKFSDCCADLKHLLLSPVKLKPDCKSHKPHRQRRNLENALLDSNFDWLDKSQLETLTRPQRLEC</sequence>
<keyword evidence="2" id="KW-1185">Reference proteome</keyword>
<name>A0A6A4H9K8_9AGAR</name>
<gene>
    <name evidence="1" type="ORF">BT96DRAFT_999044</name>
</gene>